<evidence type="ECO:0000313" key="1">
    <source>
        <dbReference type="EMBL" id="WTU76540.1"/>
    </source>
</evidence>
<sequence length="205" mass="22678">MSVVAREQMDVVAGALAPCDLVPREAKLALVEAFATEAVVAYRYDALERDRRAAEGMPPLTRPDVLDLLMSLPLGEPVPAGSLSERERRVLKSLPKGAAVRRDGSITRRAAQPVHIDMAFVPGRSWESAMEKAERFTPFCSRAVVVDGALRRKDDAVLRADFYGIGLLTLQGDSVEVVVPPRPFVRRRHTVAGWKFLEDVHRQLP</sequence>
<protein>
    <submittedName>
        <fullName evidence="1">Uncharacterized protein</fullName>
    </submittedName>
</protein>
<name>A0AAU2JV36_9ACTN</name>
<proteinExistence type="predicted"/>
<dbReference type="EMBL" id="CP108264">
    <property type="protein sequence ID" value="WTU76540.1"/>
    <property type="molecule type" value="Genomic_DNA"/>
</dbReference>
<accession>A0AAU2JV36</accession>
<organism evidence="1">
    <name type="scientific">Streptomyces sp. NBC_00049</name>
    <dbReference type="NCBI Taxonomy" id="2903617"/>
    <lineage>
        <taxon>Bacteria</taxon>
        <taxon>Bacillati</taxon>
        <taxon>Actinomycetota</taxon>
        <taxon>Actinomycetes</taxon>
        <taxon>Kitasatosporales</taxon>
        <taxon>Streptomycetaceae</taxon>
        <taxon>Streptomyces</taxon>
    </lineage>
</organism>
<reference evidence="1" key="1">
    <citation type="submission" date="2022-10" db="EMBL/GenBank/DDBJ databases">
        <title>The complete genomes of actinobacterial strains from the NBC collection.</title>
        <authorList>
            <person name="Joergensen T.S."/>
            <person name="Alvarez Arevalo M."/>
            <person name="Sterndorff E.B."/>
            <person name="Faurdal D."/>
            <person name="Vuksanovic O."/>
            <person name="Mourched A.-S."/>
            <person name="Charusanti P."/>
            <person name="Shaw S."/>
            <person name="Blin K."/>
            <person name="Weber T."/>
        </authorList>
    </citation>
    <scope>NUCLEOTIDE SEQUENCE</scope>
    <source>
        <strain evidence="1">NBC_00049</strain>
    </source>
</reference>
<gene>
    <name evidence="1" type="ORF">OG327_26210</name>
</gene>
<dbReference type="AlphaFoldDB" id="A0AAU2JV36"/>